<keyword evidence="1" id="KW-0472">Membrane</keyword>
<evidence type="ECO:0000313" key="3">
    <source>
        <dbReference type="Proteomes" id="UP000225062"/>
    </source>
</evidence>
<keyword evidence="1" id="KW-0812">Transmembrane</keyword>
<dbReference type="RefSeq" id="WP_097915426.1">
    <property type="nucleotide sequence ID" value="NZ_NUBB01000039.1"/>
</dbReference>
<feature type="transmembrane region" description="Helical" evidence="1">
    <location>
        <begin position="66"/>
        <end position="88"/>
    </location>
</feature>
<dbReference type="InterPro" id="IPR025001">
    <property type="entry name" value="DUF3902"/>
</dbReference>
<dbReference type="Proteomes" id="UP000225062">
    <property type="component" value="Unassembled WGS sequence"/>
</dbReference>
<organism evidence="2 3">
    <name type="scientific">Bacillus wiedmannii</name>
    <dbReference type="NCBI Taxonomy" id="1890302"/>
    <lineage>
        <taxon>Bacteria</taxon>
        <taxon>Bacillati</taxon>
        <taxon>Bacillota</taxon>
        <taxon>Bacilli</taxon>
        <taxon>Bacillales</taxon>
        <taxon>Bacillaceae</taxon>
        <taxon>Bacillus</taxon>
        <taxon>Bacillus cereus group</taxon>
    </lineage>
</organism>
<dbReference type="Pfam" id="PF13042">
    <property type="entry name" value="DUF3902"/>
    <property type="match status" value="1"/>
</dbReference>
<feature type="transmembrane region" description="Helical" evidence="1">
    <location>
        <begin position="100"/>
        <end position="124"/>
    </location>
</feature>
<gene>
    <name evidence="2" type="ORF">COI74_02350</name>
</gene>
<accession>A0ABD6TTX0</accession>
<protein>
    <recommendedName>
        <fullName evidence="4">DUF3902 family protein</fullName>
    </recommendedName>
</protein>
<name>A0ABD6TTX0_9BACI</name>
<proteinExistence type="predicted"/>
<evidence type="ECO:0008006" key="4">
    <source>
        <dbReference type="Google" id="ProtNLM"/>
    </source>
</evidence>
<feature type="transmembrane region" description="Helical" evidence="1">
    <location>
        <begin position="7"/>
        <end position="27"/>
    </location>
</feature>
<comment type="caution">
    <text evidence="2">The sequence shown here is derived from an EMBL/GenBank/DDBJ whole genome shotgun (WGS) entry which is preliminary data.</text>
</comment>
<reference evidence="2 3" key="1">
    <citation type="submission" date="2017-09" db="EMBL/GenBank/DDBJ databases">
        <title>Large-scale bioinformatics analysis of Bacillus genomes uncovers conserved roles of natural products in bacterial physiology.</title>
        <authorList>
            <consortium name="Agbiome Team Llc"/>
            <person name="Bleich R.M."/>
            <person name="Grubbs K.J."/>
            <person name="Santa Maria K.C."/>
            <person name="Allen S.E."/>
            <person name="Farag S."/>
            <person name="Shank E.A."/>
            <person name="Bowers A."/>
        </authorList>
    </citation>
    <scope>NUCLEOTIDE SEQUENCE [LARGE SCALE GENOMIC DNA]</scope>
    <source>
        <strain evidence="2 3">AFS032503</strain>
    </source>
</reference>
<keyword evidence="1" id="KW-1133">Transmembrane helix</keyword>
<sequence>MKSVLKSILISFVFSAVGMCWLLFLLFKGDGDWLLSWVGVLMAFLSLYTLIDLYCKYTYDKKLSKLFIKATVTTFSFAVLGITFGIVHELLQPWSLSLMVWYWLLVLLLFLATIILLVFVVFVNRKNYNISGRYRILILLNLFLTLAPVLWPLLLTIIGNGMNASAGW</sequence>
<feature type="transmembrane region" description="Helical" evidence="1">
    <location>
        <begin position="33"/>
        <end position="54"/>
    </location>
</feature>
<dbReference type="EMBL" id="NUUI01000005">
    <property type="protein sequence ID" value="PHG24257.1"/>
    <property type="molecule type" value="Genomic_DNA"/>
</dbReference>
<evidence type="ECO:0000256" key="1">
    <source>
        <dbReference type="SAM" id="Phobius"/>
    </source>
</evidence>
<evidence type="ECO:0000313" key="2">
    <source>
        <dbReference type="EMBL" id="PHG24257.1"/>
    </source>
</evidence>
<dbReference type="AlphaFoldDB" id="A0ABD6TTX0"/>
<feature type="transmembrane region" description="Helical" evidence="1">
    <location>
        <begin position="136"/>
        <end position="158"/>
    </location>
</feature>